<evidence type="ECO:0000256" key="1">
    <source>
        <dbReference type="SAM" id="SignalP"/>
    </source>
</evidence>
<comment type="caution">
    <text evidence="3">The sequence shown here is derived from an EMBL/GenBank/DDBJ whole genome shotgun (WGS) entry which is preliminary data.</text>
</comment>
<sequence>MKLSFVSLLGLGLGGAAGDNEGLHCINGATPSKKTSMRSPSWSPDGKQVVHEVTSFTPTRPMKKKLYSWDGDWEYRFTDVFPQLSNQGRLAITQKQLGNSSVVTMDPDGNNMDVVFDTYTIGEINASLVVRGLAGAFQPSCSPDGDSFYEALTDGNVHSGFPSYSANGRYIVFRECGVRYGLRIIDLADKSMRFLTNATDNLPYWSPDGERIVFTRKTNSTNFDVCTIRPDGSDLRILTWSDANDAHAVWSHDGRILYNSGMYDFREECAVYDDTFQPYGQIMSMYADGSNKTMLTDRPARRADPRPTPTASSKIKASYLDLNWHTPRIHQVPMLLEELREIHGFPGMVKIISKVLLDVRNKLNTVEANKNREAKLARKQLQRLNFLDPDPEKFFHIFVTLAASRIVVQRELLALDSGLSVPHAKLKHDNLLACAQHLFDRKNDLSFDSDDPERVKAEMWIAWEHFHLAKMQTQAMEIYRPKGPVPVPVKDPIEETERLYKVLDGALGEERSYLAGEGTGRYSIADIAVFSWVNVAYHCGIRLNRFPNVEKWWARVLKRPAIKSALETQKIRPKLNAEFLYAMEHVPMFEEQEEARRETLRETRRQFIHSVKPLDSAKSRYARDTAGDPMPTTVHRV</sequence>
<evidence type="ECO:0000313" key="4">
    <source>
        <dbReference type="Proteomes" id="UP001367316"/>
    </source>
</evidence>
<dbReference type="Gene3D" id="3.40.30.10">
    <property type="entry name" value="Glutaredoxin"/>
    <property type="match status" value="1"/>
</dbReference>
<feature type="chain" id="PRO_5046420102" description="GST C-terminal domain-containing protein" evidence="1">
    <location>
        <begin position="19"/>
        <end position="637"/>
    </location>
</feature>
<dbReference type="PANTHER" id="PTHR32161">
    <property type="entry name" value="DPP6 N-TERMINAL DOMAIN-LIKE PROTEIN"/>
    <property type="match status" value="1"/>
</dbReference>
<dbReference type="InterPro" id="IPR011042">
    <property type="entry name" value="6-blade_b-propeller_TolB-like"/>
</dbReference>
<evidence type="ECO:0000259" key="2">
    <source>
        <dbReference type="PROSITE" id="PS50405"/>
    </source>
</evidence>
<dbReference type="SUPFAM" id="SSF82171">
    <property type="entry name" value="DPP6 N-terminal domain-like"/>
    <property type="match status" value="1"/>
</dbReference>
<dbReference type="SUPFAM" id="SSF47616">
    <property type="entry name" value="GST C-terminal domain-like"/>
    <property type="match status" value="1"/>
</dbReference>
<feature type="signal peptide" evidence="1">
    <location>
        <begin position="1"/>
        <end position="18"/>
    </location>
</feature>
<dbReference type="InterPro" id="IPR010987">
    <property type="entry name" value="Glutathione-S-Trfase_C-like"/>
</dbReference>
<name>A0ABR1NGH8_9PEZI</name>
<evidence type="ECO:0000313" key="3">
    <source>
        <dbReference type="EMBL" id="KAK7614296.1"/>
    </source>
</evidence>
<gene>
    <name evidence="3" type="ORF">JOL62DRAFT_553789</name>
</gene>
<dbReference type="Gene3D" id="2.120.10.30">
    <property type="entry name" value="TolB, C-terminal domain"/>
    <property type="match status" value="2"/>
</dbReference>
<dbReference type="Pfam" id="PF00043">
    <property type="entry name" value="GST_C"/>
    <property type="match status" value="1"/>
</dbReference>
<organism evidence="3 4">
    <name type="scientific">Phyllosticta paracitricarpa</name>
    <dbReference type="NCBI Taxonomy" id="2016321"/>
    <lineage>
        <taxon>Eukaryota</taxon>
        <taxon>Fungi</taxon>
        <taxon>Dikarya</taxon>
        <taxon>Ascomycota</taxon>
        <taxon>Pezizomycotina</taxon>
        <taxon>Dothideomycetes</taxon>
        <taxon>Dothideomycetes incertae sedis</taxon>
        <taxon>Botryosphaeriales</taxon>
        <taxon>Phyllostictaceae</taxon>
        <taxon>Phyllosticta</taxon>
    </lineage>
</organism>
<feature type="domain" description="GST C-terminal" evidence="2">
    <location>
        <begin position="450"/>
        <end position="577"/>
    </location>
</feature>
<dbReference type="InterPro" id="IPR004046">
    <property type="entry name" value="GST_C"/>
</dbReference>
<dbReference type="EMBL" id="JBBPBF010000004">
    <property type="protein sequence ID" value="KAK7614296.1"/>
    <property type="molecule type" value="Genomic_DNA"/>
</dbReference>
<proteinExistence type="predicted"/>
<dbReference type="InterPro" id="IPR036282">
    <property type="entry name" value="Glutathione-S-Trfase_C_sf"/>
</dbReference>
<dbReference type="PANTHER" id="PTHR32161:SF8">
    <property type="entry name" value="DPP6 N-TERMINAL DOMAIN-LIKE PROTEIN"/>
    <property type="match status" value="1"/>
</dbReference>
<dbReference type="Pfam" id="PF07676">
    <property type="entry name" value="PD40"/>
    <property type="match status" value="2"/>
</dbReference>
<dbReference type="Gene3D" id="1.20.1050.10">
    <property type="match status" value="1"/>
</dbReference>
<dbReference type="PROSITE" id="PS50405">
    <property type="entry name" value="GST_CTER"/>
    <property type="match status" value="1"/>
</dbReference>
<dbReference type="Proteomes" id="UP001367316">
    <property type="component" value="Unassembled WGS sequence"/>
</dbReference>
<accession>A0ABR1NGH8</accession>
<keyword evidence="1" id="KW-0732">Signal</keyword>
<reference evidence="3 4" key="1">
    <citation type="submission" date="2024-04" db="EMBL/GenBank/DDBJ databases">
        <title>Phyllosticta paracitricarpa is synonymous to the EU quarantine fungus P. citricarpa based on phylogenomic analyses.</title>
        <authorList>
            <consortium name="Lawrence Berkeley National Laboratory"/>
            <person name="Van ingen-buijs V.A."/>
            <person name="Van westerhoven A.C."/>
            <person name="Haridas S."/>
            <person name="Skiadas P."/>
            <person name="Martin F."/>
            <person name="Groenewald J.Z."/>
            <person name="Crous P.W."/>
            <person name="Seidl M.F."/>
        </authorList>
    </citation>
    <scope>NUCLEOTIDE SEQUENCE [LARGE SCALE GENOMIC DNA]</scope>
    <source>
        <strain evidence="3 4">CBS 141358</strain>
    </source>
</reference>
<dbReference type="InterPro" id="IPR011659">
    <property type="entry name" value="WD40"/>
</dbReference>
<keyword evidence="4" id="KW-1185">Reference proteome</keyword>
<protein>
    <recommendedName>
        <fullName evidence="2">GST C-terminal domain-containing protein</fullName>
    </recommendedName>
</protein>